<dbReference type="GO" id="GO:0001735">
    <property type="term" value="F:prenylcysteine oxidase activity"/>
    <property type="evidence" value="ECO:0007669"/>
    <property type="project" value="InterPro"/>
</dbReference>
<keyword evidence="5" id="KW-0274">FAD</keyword>
<reference evidence="9" key="1">
    <citation type="journal article" date="2020" name="Stud. Mycol.">
        <title>101 Dothideomycetes genomes: a test case for predicting lifestyles and emergence of pathogens.</title>
        <authorList>
            <person name="Haridas S."/>
            <person name="Albert R."/>
            <person name="Binder M."/>
            <person name="Bloem J."/>
            <person name="Labutti K."/>
            <person name="Salamov A."/>
            <person name="Andreopoulos B."/>
            <person name="Baker S."/>
            <person name="Barry K."/>
            <person name="Bills G."/>
            <person name="Bluhm B."/>
            <person name="Cannon C."/>
            <person name="Castanera R."/>
            <person name="Culley D."/>
            <person name="Daum C."/>
            <person name="Ezra D."/>
            <person name="Gonzalez J."/>
            <person name="Henrissat B."/>
            <person name="Kuo A."/>
            <person name="Liang C."/>
            <person name="Lipzen A."/>
            <person name="Lutzoni F."/>
            <person name="Magnuson J."/>
            <person name="Mondo S."/>
            <person name="Nolan M."/>
            <person name="Ohm R."/>
            <person name="Pangilinan J."/>
            <person name="Park H.-J."/>
            <person name="Ramirez L."/>
            <person name="Alfaro M."/>
            <person name="Sun H."/>
            <person name="Tritt A."/>
            <person name="Yoshinaga Y."/>
            <person name="Zwiers L.-H."/>
            <person name="Turgeon B."/>
            <person name="Goodwin S."/>
            <person name="Spatafora J."/>
            <person name="Crous P."/>
            <person name="Grigoriev I."/>
        </authorList>
    </citation>
    <scope>NUCLEOTIDE SEQUENCE</scope>
    <source>
        <strain evidence="9">CBS 123094</strain>
    </source>
</reference>
<proteinExistence type="inferred from homology"/>
<dbReference type="SUPFAM" id="SSF51905">
    <property type="entry name" value="FAD/NAD(P)-binding domain"/>
    <property type="match status" value="1"/>
</dbReference>
<evidence type="ECO:0000256" key="6">
    <source>
        <dbReference type="ARBA" id="ARBA00023002"/>
    </source>
</evidence>
<dbReference type="Pfam" id="PF07156">
    <property type="entry name" value="Prenylcys_lyase"/>
    <property type="match status" value="1"/>
</dbReference>
<feature type="domain" description="Prenylcysteine lyase" evidence="8">
    <location>
        <begin position="161"/>
        <end position="515"/>
    </location>
</feature>
<dbReference type="Pfam" id="PF13450">
    <property type="entry name" value="NAD_binding_8"/>
    <property type="match status" value="1"/>
</dbReference>
<comment type="cofactor">
    <cofactor evidence="1">
        <name>FAD</name>
        <dbReference type="ChEBI" id="CHEBI:57692"/>
    </cofactor>
</comment>
<evidence type="ECO:0000259" key="8">
    <source>
        <dbReference type="Pfam" id="PF07156"/>
    </source>
</evidence>
<dbReference type="EMBL" id="ML977775">
    <property type="protein sequence ID" value="KAF1992818.1"/>
    <property type="molecule type" value="Genomic_DNA"/>
</dbReference>
<comment type="similarity">
    <text evidence="2">Belongs to the prenylcysteine oxidase family.</text>
</comment>
<accession>A0A6A5VVT6</accession>
<keyword evidence="3" id="KW-0285">Flavoprotein</keyword>
<evidence type="ECO:0000256" key="1">
    <source>
        <dbReference type="ARBA" id="ARBA00001974"/>
    </source>
</evidence>
<protein>
    <recommendedName>
        <fullName evidence="8">Prenylcysteine lyase domain-containing protein</fullName>
    </recommendedName>
</protein>
<evidence type="ECO:0000313" key="10">
    <source>
        <dbReference type="Proteomes" id="UP000799779"/>
    </source>
</evidence>
<dbReference type="GO" id="GO:0030327">
    <property type="term" value="P:prenylated protein catabolic process"/>
    <property type="evidence" value="ECO:0007669"/>
    <property type="project" value="TreeGrafter"/>
</dbReference>
<dbReference type="InterPro" id="IPR010795">
    <property type="entry name" value="Prenylcys_lyase"/>
</dbReference>
<dbReference type="OrthoDB" id="437369at2759"/>
<organism evidence="9 10">
    <name type="scientific">Amniculicola lignicola CBS 123094</name>
    <dbReference type="NCBI Taxonomy" id="1392246"/>
    <lineage>
        <taxon>Eukaryota</taxon>
        <taxon>Fungi</taxon>
        <taxon>Dikarya</taxon>
        <taxon>Ascomycota</taxon>
        <taxon>Pezizomycotina</taxon>
        <taxon>Dothideomycetes</taxon>
        <taxon>Pleosporomycetidae</taxon>
        <taxon>Pleosporales</taxon>
        <taxon>Amniculicolaceae</taxon>
        <taxon>Amniculicola</taxon>
    </lineage>
</organism>
<dbReference type="InterPro" id="IPR036188">
    <property type="entry name" value="FAD/NAD-bd_sf"/>
</dbReference>
<dbReference type="GO" id="GO:0030328">
    <property type="term" value="P:prenylcysteine catabolic process"/>
    <property type="evidence" value="ECO:0007669"/>
    <property type="project" value="InterPro"/>
</dbReference>
<name>A0A6A5VVT6_9PLEO</name>
<gene>
    <name evidence="9" type="ORF">P154DRAFT_583420</name>
</gene>
<dbReference type="AlphaFoldDB" id="A0A6A5VVT6"/>
<keyword evidence="4" id="KW-0732">Signal</keyword>
<evidence type="ECO:0000256" key="2">
    <source>
        <dbReference type="ARBA" id="ARBA00009967"/>
    </source>
</evidence>
<keyword evidence="6" id="KW-0560">Oxidoreductase</keyword>
<dbReference type="PANTHER" id="PTHR15944:SF0">
    <property type="entry name" value="PRENYLCYSTEINE LYASE DOMAIN-CONTAINING PROTEIN"/>
    <property type="match status" value="1"/>
</dbReference>
<evidence type="ECO:0000256" key="4">
    <source>
        <dbReference type="ARBA" id="ARBA00022729"/>
    </source>
</evidence>
<dbReference type="Gene3D" id="3.50.50.60">
    <property type="entry name" value="FAD/NAD(P)-binding domain"/>
    <property type="match status" value="1"/>
</dbReference>
<evidence type="ECO:0000256" key="5">
    <source>
        <dbReference type="ARBA" id="ARBA00022827"/>
    </source>
</evidence>
<dbReference type="InterPro" id="IPR017046">
    <property type="entry name" value="Prenylcysteine_Oxase1"/>
</dbReference>
<sequence>MASSSLSKTHQPDSSPDSALRVAIVGAGVAGASAAFHLHDLSRSAPISITIYESQSIVGGRVVSVPAQDTPHEIVEAGSPHFFTDDGCLTGAFESTGLSFPPPHPFALPNSVGLWNGKDIAAGTYCNIESPTWRNLARLIVRYGTLAFRLESPAWRHLPLLIARHGMSTWRFHQVLASTSRSWKILGVLHPFDNFSQALRDADLGDDIVFRSADNYLRELGISQKFLSEVVEPCTRARFSQNLQSVSALSALMATRRAKGVSVSGGNSRLIERMIDLSGADLRLNSTVVEIRNGDTRRYQLSVALMSPADPPTMAHTEYDIIILALPIHDENINLSIPGRSSKTFPALQSFAESHVTHFSTSRTISPTFFYSSVNTSIPDDLLTTAHSSNILSTGRSDVCFYSRPCLRDDECDQCQDDNNMYRVISRTLLSEIDLARLIGKQWREGQSLADIGISWVHRQAWSQALLIPHGDRQIRETGNIEIAAKLFHLGGVEGMLSSMEMSCRMGRNAARLLTRPGVHGPDVAHPEL</sequence>
<dbReference type="PANTHER" id="PTHR15944">
    <property type="entry name" value="FARNESYLCYSTEINE LYASE"/>
    <property type="match status" value="1"/>
</dbReference>
<dbReference type="Proteomes" id="UP000799779">
    <property type="component" value="Unassembled WGS sequence"/>
</dbReference>
<evidence type="ECO:0000256" key="7">
    <source>
        <dbReference type="ARBA" id="ARBA00023180"/>
    </source>
</evidence>
<keyword evidence="7" id="KW-0325">Glycoprotein</keyword>
<keyword evidence="10" id="KW-1185">Reference proteome</keyword>
<evidence type="ECO:0000256" key="3">
    <source>
        <dbReference type="ARBA" id="ARBA00022630"/>
    </source>
</evidence>
<evidence type="ECO:0000313" key="9">
    <source>
        <dbReference type="EMBL" id="KAF1992818.1"/>
    </source>
</evidence>